<dbReference type="PANTHER" id="PTHR42850:SF4">
    <property type="entry name" value="ZINC-DEPENDENT ENDOPOLYPHOSPHATASE"/>
    <property type="match status" value="1"/>
</dbReference>
<dbReference type="Pfam" id="PF00149">
    <property type="entry name" value="Metallophos"/>
    <property type="match status" value="1"/>
</dbReference>
<dbReference type="SUPFAM" id="SSF56300">
    <property type="entry name" value="Metallo-dependent phosphatases"/>
    <property type="match status" value="1"/>
</dbReference>
<protein>
    <recommendedName>
        <fullName evidence="2">Calcineurin-like phosphoesterase domain-containing protein</fullName>
    </recommendedName>
</protein>
<dbReference type="GO" id="GO:0006798">
    <property type="term" value="P:polyphosphate catabolic process"/>
    <property type="evidence" value="ECO:0007669"/>
    <property type="project" value="TreeGrafter"/>
</dbReference>
<keyword evidence="4" id="KW-1185">Reference proteome</keyword>
<evidence type="ECO:0000313" key="3">
    <source>
        <dbReference type="EMBL" id="TFJ88621.1"/>
    </source>
</evidence>
<dbReference type="GO" id="GO:0000298">
    <property type="term" value="F:endopolyphosphatase activity"/>
    <property type="evidence" value="ECO:0007669"/>
    <property type="project" value="TreeGrafter"/>
</dbReference>
<name>A0A4D9DA84_9STRA</name>
<evidence type="ECO:0000259" key="2">
    <source>
        <dbReference type="Pfam" id="PF00149"/>
    </source>
</evidence>
<gene>
    <name evidence="3" type="ORF">NSK_000190</name>
</gene>
<dbReference type="InterPro" id="IPR050126">
    <property type="entry name" value="Ap4A_hydrolase"/>
</dbReference>
<comment type="caution">
    <text evidence="3">The sequence shown here is derived from an EMBL/GenBank/DDBJ whole genome shotgun (WGS) entry which is preliminary data.</text>
</comment>
<keyword evidence="1" id="KW-1133">Transmembrane helix</keyword>
<dbReference type="CDD" id="cd00144">
    <property type="entry name" value="MPP_PPP_family"/>
    <property type="match status" value="1"/>
</dbReference>
<feature type="domain" description="Calcineurin-like phosphoesterase" evidence="2">
    <location>
        <begin position="111"/>
        <end position="260"/>
    </location>
</feature>
<dbReference type="GO" id="GO:0005737">
    <property type="term" value="C:cytoplasm"/>
    <property type="evidence" value="ECO:0007669"/>
    <property type="project" value="TreeGrafter"/>
</dbReference>
<dbReference type="OrthoDB" id="10267127at2759"/>
<keyword evidence="1" id="KW-0812">Transmembrane</keyword>
<dbReference type="GO" id="GO:0016791">
    <property type="term" value="F:phosphatase activity"/>
    <property type="evidence" value="ECO:0007669"/>
    <property type="project" value="TreeGrafter"/>
</dbReference>
<dbReference type="EMBL" id="SDOX01000001">
    <property type="protein sequence ID" value="TFJ88621.1"/>
    <property type="molecule type" value="Genomic_DNA"/>
</dbReference>
<sequence length="358" mass="38624">MDTNTAVSEGIAPLLNPFLLTYTMVMSLMLLSLLRYANNRPAAAFQAAPILLKRLGLPVPSFSSSSLFSASSVSAVPHSLPSFANETLTPAGTRMPACVHRILTRDEAKERVLVVGDVHGCLEELQALLVKANYTAAKDSVVLVGDLVNKGPLSAETVKWCRTQGFYSVRGNHDDSALAAYFRVGKFTGVSSLPQAYDFVAALDEADVAWLDSLPYTLSIEHLGVVVVHAGLLPGRPLQMQQAADMSRIRSVKRAEEGGEGTWVGVEYIPENGEAEPWAKVWSQEGKECEGGEGSTDARHLLFGHDAKRGLQVFRKATGLDTGCCYGRELTLAILPGEERISVKALKAYQVPHGLKSD</sequence>
<keyword evidence="1" id="KW-0472">Membrane</keyword>
<reference evidence="3 4" key="1">
    <citation type="submission" date="2019-01" db="EMBL/GenBank/DDBJ databases">
        <title>Nuclear Genome Assembly of the Microalgal Biofuel strain Nannochloropsis salina CCMP1776.</title>
        <authorList>
            <person name="Hovde B."/>
        </authorList>
    </citation>
    <scope>NUCLEOTIDE SEQUENCE [LARGE SCALE GENOMIC DNA]</scope>
    <source>
        <strain evidence="3 4">CCMP1776</strain>
    </source>
</reference>
<dbReference type="Proteomes" id="UP000355283">
    <property type="component" value="Unassembled WGS sequence"/>
</dbReference>
<evidence type="ECO:0000256" key="1">
    <source>
        <dbReference type="SAM" id="Phobius"/>
    </source>
</evidence>
<dbReference type="Gene3D" id="3.60.21.10">
    <property type="match status" value="1"/>
</dbReference>
<proteinExistence type="predicted"/>
<dbReference type="AlphaFoldDB" id="A0A4D9DA84"/>
<dbReference type="InterPro" id="IPR004843">
    <property type="entry name" value="Calcineurin-like_PHP"/>
</dbReference>
<accession>A0A4D9DA84</accession>
<organism evidence="3 4">
    <name type="scientific">Nannochloropsis salina CCMP1776</name>
    <dbReference type="NCBI Taxonomy" id="1027361"/>
    <lineage>
        <taxon>Eukaryota</taxon>
        <taxon>Sar</taxon>
        <taxon>Stramenopiles</taxon>
        <taxon>Ochrophyta</taxon>
        <taxon>Eustigmatophyceae</taxon>
        <taxon>Eustigmatales</taxon>
        <taxon>Monodopsidaceae</taxon>
        <taxon>Microchloropsis</taxon>
        <taxon>Microchloropsis salina</taxon>
    </lineage>
</organism>
<dbReference type="InterPro" id="IPR029052">
    <property type="entry name" value="Metallo-depent_PP-like"/>
</dbReference>
<dbReference type="PANTHER" id="PTHR42850">
    <property type="entry name" value="METALLOPHOSPHOESTERASE"/>
    <property type="match status" value="1"/>
</dbReference>
<feature type="transmembrane region" description="Helical" evidence="1">
    <location>
        <begin position="14"/>
        <end position="34"/>
    </location>
</feature>
<evidence type="ECO:0000313" key="4">
    <source>
        <dbReference type="Proteomes" id="UP000355283"/>
    </source>
</evidence>